<protein>
    <submittedName>
        <fullName evidence="1">Uncharacterized protein</fullName>
    </submittedName>
</protein>
<accession>C0DWU5</accession>
<dbReference type="AlphaFoldDB" id="C0DWU5"/>
<reference evidence="1 2" key="1">
    <citation type="submission" date="2009-01" db="EMBL/GenBank/DDBJ databases">
        <authorList>
            <person name="Fulton L."/>
            <person name="Clifton S."/>
            <person name="Chinwalla A.T."/>
            <person name="Mitreva M."/>
            <person name="Sodergren E."/>
            <person name="Weinstock G."/>
            <person name="Clifton S."/>
            <person name="Dooling D.J."/>
            <person name="Fulton B."/>
            <person name="Minx P."/>
            <person name="Pepin K.H."/>
            <person name="Johnson M."/>
            <person name="Bhonagiri V."/>
            <person name="Nash W.E."/>
            <person name="Mardis E.R."/>
            <person name="Wilson R.K."/>
        </authorList>
    </citation>
    <scope>NUCLEOTIDE SEQUENCE [LARGE SCALE GENOMIC DNA]</scope>
    <source>
        <strain evidence="1 2">ATCC 23834</strain>
    </source>
</reference>
<comment type="caution">
    <text evidence="1">The sequence shown here is derived from an EMBL/GenBank/DDBJ whole genome shotgun (WGS) entry which is preliminary data.</text>
</comment>
<name>C0DWU5_EIKCO</name>
<dbReference type="HOGENOM" id="CLU_3098353_0_0_4"/>
<dbReference type="Proteomes" id="UP000005837">
    <property type="component" value="Unassembled WGS sequence"/>
</dbReference>
<proteinExistence type="predicted"/>
<evidence type="ECO:0000313" key="2">
    <source>
        <dbReference type="Proteomes" id="UP000005837"/>
    </source>
</evidence>
<dbReference type="EMBL" id="ACEA01000039">
    <property type="protein sequence ID" value="EEG23499.1"/>
    <property type="molecule type" value="Genomic_DNA"/>
</dbReference>
<organism evidence="1 2">
    <name type="scientific">Eikenella corrodens ATCC 23834</name>
    <dbReference type="NCBI Taxonomy" id="546274"/>
    <lineage>
        <taxon>Bacteria</taxon>
        <taxon>Pseudomonadati</taxon>
        <taxon>Pseudomonadota</taxon>
        <taxon>Betaproteobacteria</taxon>
        <taxon>Neisseriales</taxon>
        <taxon>Neisseriaceae</taxon>
        <taxon>Eikenella</taxon>
    </lineage>
</organism>
<evidence type="ECO:0000313" key="1">
    <source>
        <dbReference type="EMBL" id="EEG23499.1"/>
    </source>
</evidence>
<gene>
    <name evidence="1" type="ORF">EIKCOROL_01848</name>
</gene>
<sequence length="51" mass="5662">MRGRQRLPEKYVGVQIGGIDDPCGEAVAQPNGEACSEEARMVAELFGRWRK</sequence>